<evidence type="ECO:0000256" key="4">
    <source>
        <dbReference type="ARBA" id="ARBA00023012"/>
    </source>
</evidence>
<organism evidence="7 8">
    <name type="scientific">Nocardioides bigeumensis</name>
    <dbReference type="NCBI Taxonomy" id="433657"/>
    <lineage>
        <taxon>Bacteria</taxon>
        <taxon>Bacillati</taxon>
        <taxon>Actinomycetota</taxon>
        <taxon>Actinomycetes</taxon>
        <taxon>Propionibacteriales</taxon>
        <taxon>Nocardioidaceae</taxon>
        <taxon>Nocardioides</taxon>
    </lineage>
</organism>
<keyword evidence="7" id="KW-0547">Nucleotide-binding</keyword>
<accession>A0ABN2Y6Z3</accession>
<evidence type="ECO:0000313" key="7">
    <source>
        <dbReference type="EMBL" id="GAA2122764.1"/>
    </source>
</evidence>
<proteinExistence type="predicted"/>
<dbReference type="InterPro" id="IPR004358">
    <property type="entry name" value="Sig_transdc_His_kin-like_C"/>
</dbReference>
<dbReference type="RefSeq" id="WP_344303377.1">
    <property type="nucleotide sequence ID" value="NZ_BAAAQQ010000010.1"/>
</dbReference>
<dbReference type="SMART" id="SM00387">
    <property type="entry name" value="HATPase_c"/>
    <property type="match status" value="1"/>
</dbReference>
<evidence type="ECO:0000256" key="2">
    <source>
        <dbReference type="ARBA" id="ARBA00012438"/>
    </source>
</evidence>
<keyword evidence="8" id="KW-1185">Reference proteome</keyword>
<evidence type="ECO:0000256" key="1">
    <source>
        <dbReference type="ARBA" id="ARBA00000085"/>
    </source>
</evidence>
<dbReference type="InterPro" id="IPR000595">
    <property type="entry name" value="cNMP-bd_dom"/>
</dbReference>
<keyword evidence="3" id="KW-0808">Transferase</keyword>
<gene>
    <name evidence="7" type="ORF">GCM10009843_18140</name>
</gene>
<sequence>MTETQVGDGRSPDLVADIADVPLFEGLTHDQRTELVAAAEEVVLEPGTVYFAEGEPASYWWVLLDGALDLIRHVGREDVVVGRMDVAGRWAGGMQAWDPNGTYLATGRGAVEGRVLKVPSAVLREKITAWFPLGMHLISGLYGTARSIESNARQRDSLVTLGTLAAGLAHELNNPAAAATRGVRAMEETAGALVDALLGLAQAQLSPDEFLTLDRIRRDLIALPAPSGGLDLADREEELGERLDDADVDDAWTIAPALATSGADVAWIERLLDEIPAAAVTPGLRWIAGTMSMLTMLTEVADATQRISELVSSVRSYTQMDRASAQRLDVTEGLDSTLVMLAHKARGIEVVKEYAAELPEIEGLPGELNQVWTNLLDNALDAVREVEGGRVRIRVFADDSAAEHESVVVEVRDNGSGMPPEVAARAFDAFFTTKEVGSGTGLGLDIARRIVVERHSGAIDIDHDTAVEPPETVLRVRLPR</sequence>
<evidence type="ECO:0000313" key="8">
    <source>
        <dbReference type="Proteomes" id="UP001500575"/>
    </source>
</evidence>
<name>A0ABN2Y6Z3_9ACTN</name>
<dbReference type="PANTHER" id="PTHR43065:SF48">
    <property type="entry name" value="HISTIDINE KINASE"/>
    <property type="match status" value="1"/>
</dbReference>
<dbReference type="Gene3D" id="3.30.565.10">
    <property type="entry name" value="Histidine kinase-like ATPase, C-terminal domain"/>
    <property type="match status" value="1"/>
</dbReference>
<dbReference type="EMBL" id="BAAAQQ010000010">
    <property type="protein sequence ID" value="GAA2122764.1"/>
    <property type="molecule type" value="Genomic_DNA"/>
</dbReference>
<dbReference type="EC" id="2.7.13.3" evidence="2"/>
<dbReference type="Gene3D" id="2.60.120.10">
    <property type="entry name" value="Jelly Rolls"/>
    <property type="match status" value="1"/>
</dbReference>
<evidence type="ECO:0000259" key="6">
    <source>
        <dbReference type="PROSITE" id="PS50109"/>
    </source>
</evidence>
<dbReference type="InterPro" id="IPR036890">
    <property type="entry name" value="HATPase_C_sf"/>
</dbReference>
<keyword evidence="4" id="KW-0902">Two-component regulatory system</keyword>
<dbReference type="PANTHER" id="PTHR43065">
    <property type="entry name" value="SENSOR HISTIDINE KINASE"/>
    <property type="match status" value="1"/>
</dbReference>
<reference evidence="7 8" key="1">
    <citation type="journal article" date="2019" name="Int. J. Syst. Evol. Microbiol.">
        <title>The Global Catalogue of Microorganisms (GCM) 10K type strain sequencing project: providing services to taxonomists for standard genome sequencing and annotation.</title>
        <authorList>
            <consortium name="The Broad Institute Genomics Platform"/>
            <consortium name="The Broad Institute Genome Sequencing Center for Infectious Disease"/>
            <person name="Wu L."/>
            <person name="Ma J."/>
        </authorList>
    </citation>
    <scope>NUCLEOTIDE SEQUENCE [LARGE SCALE GENOMIC DNA]</scope>
    <source>
        <strain evidence="7 8">JCM 16021</strain>
    </source>
</reference>
<keyword evidence="7" id="KW-0067">ATP-binding</keyword>
<dbReference type="InterPro" id="IPR014710">
    <property type="entry name" value="RmlC-like_jellyroll"/>
</dbReference>
<dbReference type="PRINTS" id="PR00344">
    <property type="entry name" value="BCTRLSENSOR"/>
</dbReference>
<dbReference type="PROSITE" id="PS50042">
    <property type="entry name" value="CNMP_BINDING_3"/>
    <property type="match status" value="1"/>
</dbReference>
<comment type="catalytic activity">
    <reaction evidence="1">
        <text>ATP + protein L-histidine = ADP + protein N-phospho-L-histidine.</text>
        <dbReference type="EC" id="2.7.13.3"/>
    </reaction>
</comment>
<dbReference type="PROSITE" id="PS50109">
    <property type="entry name" value="HIS_KIN"/>
    <property type="match status" value="1"/>
</dbReference>
<dbReference type="Pfam" id="PF02518">
    <property type="entry name" value="HATPase_c"/>
    <property type="match status" value="1"/>
</dbReference>
<dbReference type="CDD" id="cd00038">
    <property type="entry name" value="CAP_ED"/>
    <property type="match status" value="1"/>
</dbReference>
<dbReference type="SUPFAM" id="SSF55874">
    <property type="entry name" value="ATPase domain of HSP90 chaperone/DNA topoisomerase II/histidine kinase"/>
    <property type="match status" value="1"/>
</dbReference>
<feature type="domain" description="Histidine kinase" evidence="6">
    <location>
        <begin position="300"/>
        <end position="480"/>
    </location>
</feature>
<feature type="domain" description="Cyclic nucleotide-binding" evidence="5">
    <location>
        <begin position="23"/>
        <end position="84"/>
    </location>
</feature>
<dbReference type="Proteomes" id="UP001500575">
    <property type="component" value="Unassembled WGS sequence"/>
</dbReference>
<dbReference type="SUPFAM" id="SSF51206">
    <property type="entry name" value="cAMP-binding domain-like"/>
    <property type="match status" value="1"/>
</dbReference>
<keyword evidence="3" id="KW-0418">Kinase</keyword>
<comment type="caution">
    <text evidence="7">The sequence shown here is derived from an EMBL/GenBank/DDBJ whole genome shotgun (WGS) entry which is preliminary data.</text>
</comment>
<dbReference type="InterPro" id="IPR005467">
    <property type="entry name" value="His_kinase_dom"/>
</dbReference>
<evidence type="ECO:0000256" key="3">
    <source>
        <dbReference type="ARBA" id="ARBA00022777"/>
    </source>
</evidence>
<dbReference type="InterPro" id="IPR003594">
    <property type="entry name" value="HATPase_dom"/>
</dbReference>
<dbReference type="GO" id="GO:0005524">
    <property type="term" value="F:ATP binding"/>
    <property type="evidence" value="ECO:0007669"/>
    <property type="project" value="UniProtKB-KW"/>
</dbReference>
<dbReference type="InterPro" id="IPR018490">
    <property type="entry name" value="cNMP-bd_dom_sf"/>
</dbReference>
<evidence type="ECO:0000259" key="5">
    <source>
        <dbReference type="PROSITE" id="PS50042"/>
    </source>
</evidence>
<dbReference type="Gene3D" id="1.10.287.130">
    <property type="match status" value="1"/>
</dbReference>
<protein>
    <recommendedName>
        <fullName evidence="2">histidine kinase</fullName>
        <ecNumber evidence="2">2.7.13.3</ecNumber>
    </recommendedName>
</protein>